<dbReference type="InterPro" id="IPR052944">
    <property type="entry name" value="Sporulation_related"/>
</dbReference>
<proteinExistence type="predicted"/>
<dbReference type="InterPro" id="IPR025377">
    <property type="entry name" value="DUF4367"/>
</dbReference>
<feature type="domain" description="DUF4367" evidence="1">
    <location>
        <begin position="126"/>
        <end position="229"/>
    </location>
</feature>
<sequence>MNNNHFDYLIQDIVIEELANSPSPRLSSSEAWEKVQQQLGQKNHWNPGNGEAFQRLIQMFHSLQGDTSPMFIKVADTPSNSETAPPSEEFSIVPGSEAVPTDMTLEDAQKTTPFPIMLPKEIPHRYKLENVTAMKNEIEEKSKDITLNYMDGQDKFFQIHQMTIGDQFGAGATYGTKHIEELSIGGHQATLAYFPEHGYSTLTWITQNYFISISGHLTKEEIIMVAKSMN</sequence>
<accession>A0ABS4GP05</accession>
<reference evidence="2 3" key="1">
    <citation type="submission" date="2021-03" db="EMBL/GenBank/DDBJ databases">
        <title>Genomic Encyclopedia of Type Strains, Phase IV (KMG-IV): sequencing the most valuable type-strain genomes for metagenomic binning, comparative biology and taxonomic classification.</title>
        <authorList>
            <person name="Goeker M."/>
        </authorList>
    </citation>
    <scope>NUCLEOTIDE SEQUENCE [LARGE SCALE GENOMIC DNA]</scope>
    <source>
        <strain evidence="2 3">DSM 24738</strain>
    </source>
</reference>
<dbReference type="PANTHER" id="PTHR37507">
    <property type="entry name" value="SPORULATION PROTEIN YDCC"/>
    <property type="match status" value="1"/>
</dbReference>
<dbReference type="EMBL" id="JAGGKT010000004">
    <property type="protein sequence ID" value="MBP1932009.1"/>
    <property type="molecule type" value="Genomic_DNA"/>
</dbReference>
<organism evidence="2 3">
    <name type="scientific">Ammoniphilus resinae</name>
    <dbReference type="NCBI Taxonomy" id="861532"/>
    <lineage>
        <taxon>Bacteria</taxon>
        <taxon>Bacillati</taxon>
        <taxon>Bacillota</taxon>
        <taxon>Bacilli</taxon>
        <taxon>Bacillales</taxon>
        <taxon>Paenibacillaceae</taxon>
        <taxon>Aneurinibacillus group</taxon>
        <taxon>Ammoniphilus</taxon>
    </lineage>
</organism>
<comment type="caution">
    <text evidence="2">The sequence shown here is derived from an EMBL/GenBank/DDBJ whole genome shotgun (WGS) entry which is preliminary data.</text>
</comment>
<protein>
    <recommendedName>
        <fullName evidence="1">DUF4367 domain-containing protein</fullName>
    </recommendedName>
</protein>
<evidence type="ECO:0000313" key="2">
    <source>
        <dbReference type="EMBL" id="MBP1932009.1"/>
    </source>
</evidence>
<keyword evidence="3" id="KW-1185">Reference proteome</keyword>
<gene>
    <name evidence="2" type="ORF">J2Z37_002010</name>
</gene>
<evidence type="ECO:0000313" key="3">
    <source>
        <dbReference type="Proteomes" id="UP001519343"/>
    </source>
</evidence>
<name>A0ABS4GP05_9BACL</name>
<evidence type="ECO:0000259" key="1">
    <source>
        <dbReference type="Pfam" id="PF14285"/>
    </source>
</evidence>
<dbReference type="Proteomes" id="UP001519343">
    <property type="component" value="Unassembled WGS sequence"/>
</dbReference>
<dbReference type="Pfam" id="PF14285">
    <property type="entry name" value="DUF4367"/>
    <property type="match status" value="1"/>
</dbReference>
<dbReference type="PANTHER" id="PTHR37507:SF2">
    <property type="entry name" value="SPORULATION PROTEIN YDCC"/>
    <property type="match status" value="1"/>
</dbReference>
<dbReference type="RefSeq" id="WP_209810066.1">
    <property type="nucleotide sequence ID" value="NZ_JAGGKT010000004.1"/>
</dbReference>